<dbReference type="InterPro" id="IPR000938">
    <property type="entry name" value="CAP-Gly_domain"/>
</dbReference>
<dbReference type="AlphaFoldDB" id="A0A9P8TQ85"/>
<dbReference type="PANTHER" id="PTHR19327:SF0">
    <property type="entry name" value="GOLGIN SUBFAMILY A MEMBER 4"/>
    <property type="match status" value="1"/>
</dbReference>
<evidence type="ECO:0000313" key="4">
    <source>
        <dbReference type="EMBL" id="KAH3686989.1"/>
    </source>
</evidence>
<dbReference type="PANTHER" id="PTHR19327">
    <property type="entry name" value="GOLGIN"/>
    <property type="match status" value="1"/>
</dbReference>
<comment type="caution">
    <text evidence="4">The sequence shown here is derived from an EMBL/GenBank/DDBJ whole genome shotgun (WGS) entry which is preliminary data.</text>
</comment>
<evidence type="ECO:0000256" key="2">
    <source>
        <dbReference type="SAM" id="MobiDB-lite"/>
    </source>
</evidence>
<dbReference type="EMBL" id="JAEUBG010001046">
    <property type="protein sequence ID" value="KAH3686989.1"/>
    <property type="molecule type" value="Genomic_DNA"/>
</dbReference>
<name>A0A9P8TQ85_WICPI</name>
<keyword evidence="5" id="KW-1185">Reference proteome</keyword>
<organism evidence="4 5">
    <name type="scientific">Wickerhamomyces pijperi</name>
    <name type="common">Yeast</name>
    <name type="synonym">Pichia pijperi</name>
    <dbReference type="NCBI Taxonomy" id="599730"/>
    <lineage>
        <taxon>Eukaryota</taxon>
        <taxon>Fungi</taxon>
        <taxon>Dikarya</taxon>
        <taxon>Ascomycota</taxon>
        <taxon>Saccharomycotina</taxon>
        <taxon>Saccharomycetes</taxon>
        <taxon>Phaffomycetales</taxon>
        <taxon>Wickerhamomycetaceae</taxon>
        <taxon>Wickerhamomyces</taxon>
    </lineage>
</organism>
<reference evidence="4" key="1">
    <citation type="journal article" date="2021" name="Open Biol.">
        <title>Shared evolutionary footprints suggest mitochondrial oxidative damage underlies multiple complex I losses in fungi.</title>
        <authorList>
            <person name="Schikora-Tamarit M.A."/>
            <person name="Marcet-Houben M."/>
            <person name="Nosek J."/>
            <person name="Gabaldon T."/>
        </authorList>
    </citation>
    <scope>NUCLEOTIDE SEQUENCE</scope>
    <source>
        <strain evidence="4">CBS2887</strain>
    </source>
</reference>
<feature type="region of interest" description="Disordered" evidence="2">
    <location>
        <begin position="128"/>
        <end position="210"/>
    </location>
</feature>
<dbReference type="PROSITE" id="PS50245">
    <property type="entry name" value="CAP_GLY_2"/>
    <property type="match status" value="1"/>
</dbReference>
<feature type="domain" description="CAP-Gly" evidence="3">
    <location>
        <begin position="56"/>
        <end position="104"/>
    </location>
</feature>
<feature type="compositionally biased region" description="Low complexity" evidence="2">
    <location>
        <begin position="918"/>
        <end position="929"/>
    </location>
</feature>
<feature type="compositionally biased region" description="Polar residues" evidence="2">
    <location>
        <begin position="128"/>
        <end position="147"/>
    </location>
</feature>
<evidence type="ECO:0000313" key="5">
    <source>
        <dbReference type="Proteomes" id="UP000774326"/>
    </source>
</evidence>
<feature type="coiled-coil region" evidence="1">
    <location>
        <begin position="623"/>
        <end position="871"/>
    </location>
</feature>
<sequence>MSSNQTNHRHSHIPSTPTPHSKPTIISTAPAPPTNVVPGVVLILRNIGRAKVQYIGPVDGKPGQFVGLELQGDSLKYGKNNGQVNGKSYFTLENGVENSGLFMPLDKLLGVIKSTESPQLQKIQTSFPSVSSTPYHSNTSQVTSRSISPFGIPKTAVTHSMTPKLDTLNEKTSNKTSMTSYPVRSSSSSVRRVSNGSLPPSSPRLASSSSTLEKELKKIVSSKAIIESERDTLAKQTEDLKLEIRNLTERLHSNEAMILELQAQTEESLNLLQKADERVFTTDERLAMQKKLFEQQRTQLFEVIDQVEKQVHENEGLYLGELNKLKEELTQRTEILESLEAEKQELEEQLTLAKRSTTPAPGDGQHSVSDEGQIQGLKKTISTQTKGIMELSKDIKEKNETISRLSKESLELKQEYLNERQILVKENTEIKEQLADRDSKLADLESEMLALTARLDSMGKNDSKSDVMESTGLAEAEKVKYTTEIEQLMSKIKALEVDTPAADDGNSDDYSQLLKANDKIQELEYKLESKEKIISDLKQDLTNRGEGGDSEDTSDLVDSLRVEISKHEQDLSALKSELTSAVEEKGQLQTQLDMTLKKLEDLDLSLKEKQTWIDENKAKISQSDSLIVEVEDLQTKLKAKDEELSKISSELNSLKISATDSIKLETLQKSYEDLTNVNKELEIKLEGYDDILVKVAEFEAQAKQLDQYIAKLDSLKEEKDSLLKKLEVLESVSGNNEDIDAKLREMKVEYQQMLDEKEAELKGLTAKNDQLQAQLHELETTSNKNIDNQQIDAQLQEMKLHNQELDHLLEEMTIELDLLKEEASQKDTDIETTAQLKTTNDNLQKQIAELNLQLQQLKSQHQQELTSLEEEFTGEVNTLQEKLAIAVLTEPSSTSTTPLSDINIDSFKTYTPNKGTDKSPSSSKPSDSSISHHNTNTNRFSSVSTNRFSTASSISLRPPVISQVVDGELQVYVPPKLDLNSDAKNERRLWCGLCERDGHDSIDCPFEIDVDVF</sequence>
<dbReference type="InterPro" id="IPR036859">
    <property type="entry name" value="CAP-Gly_dom_sf"/>
</dbReference>
<dbReference type="Pfam" id="PF01302">
    <property type="entry name" value="CAP_GLY"/>
    <property type="match status" value="1"/>
</dbReference>
<feature type="coiled-coil region" evidence="1">
    <location>
        <begin position="388"/>
        <end position="591"/>
    </location>
</feature>
<reference evidence="4" key="2">
    <citation type="submission" date="2021-01" db="EMBL/GenBank/DDBJ databases">
        <authorList>
            <person name="Schikora-Tamarit M.A."/>
        </authorList>
    </citation>
    <scope>NUCLEOTIDE SEQUENCE</scope>
    <source>
        <strain evidence="4">CBS2887</strain>
    </source>
</reference>
<feature type="region of interest" description="Disordered" evidence="2">
    <location>
        <begin position="891"/>
        <end position="943"/>
    </location>
</feature>
<protein>
    <recommendedName>
        <fullName evidence="3">CAP-Gly domain-containing protein</fullName>
    </recommendedName>
</protein>
<feature type="region of interest" description="Disordered" evidence="2">
    <location>
        <begin position="1"/>
        <end position="30"/>
    </location>
</feature>
<evidence type="ECO:0000256" key="1">
    <source>
        <dbReference type="SAM" id="Coils"/>
    </source>
</evidence>
<dbReference type="Gene3D" id="2.30.30.190">
    <property type="entry name" value="CAP Gly-rich-like domain"/>
    <property type="match status" value="1"/>
</dbReference>
<feature type="coiled-coil region" evidence="1">
    <location>
        <begin position="230"/>
        <end position="278"/>
    </location>
</feature>
<feature type="compositionally biased region" description="Polar residues" evidence="2">
    <location>
        <begin position="931"/>
        <end position="943"/>
    </location>
</feature>
<evidence type="ECO:0000259" key="3">
    <source>
        <dbReference type="PROSITE" id="PS50245"/>
    </source>
</evidence>
<feature type="compositionally biased region" description="Low complexity" evidence="2">
    <location>
        <begin position="183"/>
        <end position="210"/>
    </location>
</feature>
<feature type="region of interest" description="Disordered" evidence="2">
    <location>
        <begin position="355"/>
        <end position="376"/>
    </location>
</feature>
<dbReference type="SUPFAM" id="SSF74924">
    <property type="entry name" value="Cap-Gly domain"/>
    <property type="match status" value="1"/>
</dbReference>
<dbReference type="Proteomes" id="UP000774326">
    <property type="component" value="Unassembled WGS sequence"/>
</dbReference>
<dbReference type="SMART" id="SM01052">
    <property type="entry name" value="CAP_GLY"/>
    <property type="match status" value="1"/>
</dbReference>
<dbReference type="OrthoDB" id="2130750at2759"/>
<proteinExistence type="predicted"/>
<gene>
    <name evidence="4" type="ORF">WICPIJ_002014</name>
</gene>
<accession>A0A9P8TQ85</accession>
<keyword evidence="1" id="KW-0175">Coiled coil</keyword>
<feature type="compositionally biased region" description="Low complexity" evidence="2">
    <location>
        <begin position="891"/>
        <end position="900"/>
    </location>
</feature>